<dbReference type="AlphaFoldDB" id="M8D7J3"/>
<dbReference type="STRING" id="1300222.I532_11169"/>
<keyword evidence="1" id="KW-0812">Transmembrane</keyword>
<dbReference type="OrthoDB" id="2473268at2"/>
<dbReference type="EMBL" id="APBN01000004">
    <property type="protein sequence ID" value="EMT52209.1"/>
    <property type="molecule type" value="Genomic_DNA"/>
</dbReference>
<name>M8D7J3_9BACL</name>
<evidence type="ECO:0000313" key="3">
    <source>
        <dbReference type="EMBL" id="EMT52209.1"/>
    </source>
</evidence>
<keyword evidence="1" id="KW-1133">Transmembrane helix</keyword>
<evidence type="ECO:0000259" key="2">
    <source>
        <dbReference type="Pfam" id="PF13786"/>
    </source>
</evidence>
<dbReference type="InterPro" id="IPR025436">
    <property type="entry name" value="DUF4179"/>
</dbReference>
<evidence type="ECO:0000256" key="1">
    <source>
        <dbReference type="SAM" id="Phobius"/>
    </source>
</evidence>
<feature type="transmembrane region" description="Helical" evidence="1">
    <location>
        <begin position="42"/>
        <end position="66"/>
    </location>
</feature>
<protein>
    <recommendedName>
        <fullName evidence="2">DUF4179 domain-containing protein</fullName>
    </recommendedName>
</protein>
<gene>
    <name evidence="3" type="ORF">I532_11169</name>
</gene>
<dbReference type="PATRIC" id="fig|1300222.3.peg.2327"/>
<organism evidence="3 4">
    <name type="scientific">Brevibacillus borstelensis AK1</name>
    <dbReference type="NCBI Taxonomy" id="1300222"/>
    <lineage>
        <taxon>Bacteria</taxon>
        <taxon>Bacillati</taxon>
        <taxon>Bacillota</taxon>
        <taxon>Bacilli</taxon>
        <taxon>Bacillales</taxon>
        <taxon>Paenibacillaceae</taxon>
        <taxon>Brevibacillus</taxon>
    </lineage>
</organism>
<proteinExistence type="predicted"/>
<keyword evidence="4" id="KW-1185">Reference proteome</keyword>
<accession>M8D7J3</accession>
<dbReference type="Gene3D" id="2.60.40.1630">
    <property type="entry name" value="bacillus anthracis domain"/>
    <property type="match status" value="1"/>
</dbReference>
<comment type="caution">
    <text evidence="3">The sequence shown here is derived from an EMBL/GenBank/DDBJ whole genome shotgun (WGS) entry which is preliminary data.</text>
</comment>
<dbReference type="Proteomes" id="UP000012081">
    <property type="component" value="Unassembled WGS sequence"/>
</dbReference>
<keyword evidence="1" id="KW-0472">Membrane</keyword>
<dbReference type="Pfam" id="PF13786">
    <property type="entry name" value="DUF4179"/>
    <property type="match status" value="1"/>
</dbReference>
<feature type="domain" description="DUF4179" evidence="2">
    <location>
        <begin position="46"/>
        <end position="154"/>
    </location>
</feature>
<sequence length="526" mass="58402">MSKHDQEISAVLHRVAEQEKIPDFVMPTAAIRPRPRQSKRHWYRWASMSIATAGAVLFAAGVGTYVSPDFSAQVKSLIGQGVSNKTHPEGAAQAAQEKVRALFGQGSLDKGIERATIEGHARSVNASVTDQGITIEVQAIMADPTRVFVSYQIKKTDGTLIDPQEIRKNLEKVIALTDEKNQRLTSGVGGGGDRERHLGYLSFTLEDLDKRPVPDQMKLLIDVRKIGTIKGHWKLEVPFSMKEAIAATRIIPVDGRYTTPQGLQISLHTVTEAPSSTVLGIETKWDEGAKKRLSQYAREMTGKTQNPDYAPYVPYQQYRLEYRILDKNGNDVTAYKNEGQGLEQGMLTEGRGSGDRYGHFTWNTAYVPFGESGPFTFVLDAVHVTEPADLTFSFQPEKLAAEPKSVEYKGSLFTVKSLKAEDPRVRENSTVLTVEAALRDISSIEYVWWVITDESGKSYPINGASYDSIGKDAQGREIMRFGLDVGEMEQIPKRLTISLSAVTKRYADVDWSVELPVKQTSKTPEK</sequence>
<evidence type="ECO:0000313" key="4">
    <source>
        <dbReference type="Proteomes" id="UP000012081"/>
    </source>
</evidence>
<reference evidence="3 4" key="1">
    <citation type="submission" date="2013-03" db="EMBL/GenBank/DDBJ databases">
        <title>Assembly of a new bacterial strain Brevibacillus borstelensis AK1.</title>
        <authorList>
            <person name="Rajan I."/>
            <person name="PoliReddy D."/>
            <person name="Sugumar T."/>
            <person name="Rathinam K."/>
            <person name="Alqarawi S."/>
            <person name="Khalil A.B."/>
            <person name="Sivakumar N."/>
        </authorList>
    </citation>
    <scope>NUCLEOTIDE SEQUENCE [LARGE SCALE GENOMIC DNA]</scope>
    <source>
        <strain evidence="3 4">AK1</strain>
    </source>
</reference>
<dbReference type="RefSeq" id="WP_003388269.1">
    <property type="nucleotide sequence ID" value="NZ_APBN01000004.1"/>
</dbReference>